<evidence type="ECO:0000313" key="3">
    <source>
        <dbReference type="Proteomes" id="UP000053024"/>
    </source>
</evidence>
<sequence length="117" mass="11881">MLEHGGQVRRQAGRTASFDALGLVDDERTCLAGGAAQGAGRWEQLTGRAVAANGVQEVGAQRARGGDEPGAGRRVGAHETPQQAHGESGLAAAWAAAHRDDRAVTATGRRCGLTAAG</sequence>
<reference evidence="2 3" key="1">
    <citation type="submission" date="2015-10" db="EMBL/GenBank/DDBJ databases">
        <title>Draft genome sequence of Streptomyces bungoensis DSM 41781, type strain for the species Streptomyces bungoensis.</title>
        <authorList>
            <person name="Ruckert C."/>
            <person name="Winkler A."/>
            <person name="Kalinowski J."/>
            <person name="Kampfer P."/>
            <person name="Glaeser S."/>
        </authorList>
    </citation>
    <scope>NUCLEOTIDE SEQUENCE [LARGE SCALE GENOMIC DNA]</scope>
    <source>
        <strain evidence="2 3">DSM 41781</strain>
    </source>
</reference>
<evidence type="ECO:0000256" key="1">
    <source>
        <dbReference type="SAM" id="MobiDB-lite"/>
    </source>
</evidence>
<proteinExistence type="predicted"/>
<dbReference type="STRING" id="285568.AQJ66_36450"/>
<organism evidence="2 3">
    <name type="scientific">Streptomyces bungoensis</name>
    <dbReference type="NCBI Taxonomy" id="285568"/>
    <lineage>
        <taxon>Bacteria</taxon>
        <taxon>Bacillati</taxon>
        <taxon>Actinomycetota</taxon>
        <taxon>Actinomycetes</taxon>
        <taxon>Kitasatosporales</taxon>
        <taxon>Streptomycetaceae</taxon>
        <taxon>Streptomyces</taxon>
    </lineage>
</organism>
<dbReference type="EMBL" id="LMWX01000104">
    <property type="protein sequence ID" value="KUN75101.1"/>
    <property type="molecule type" value="Genomic_DNA"/>
</dbReference>
<comment type="caution">
    <text evidence="2">The sequence shown here is derived from an EMBL/GenBank/DDBJ whole genome shotgun (WGS) entry which is preliminary data.</text>
</comment>
<accession>A0A117R7A8</accession>
<evidence type="ECO:0000313" key="2">
    <source>
        <dbReference type="EMBL" id="KUN75101.1"/>
    </source>
</evidence>
<dbReference type="AlphaFoldDB" id="A0A117R7A8"/>
<dbReference type="Proteomes" id="UP000053024">
    <property type="component" value="Unassembled WGS sequence"/>
</dbReference>
<keyword evidence="3" id="KW-1185">Reference proteome</keyword>
<gene>
    <name evidence="2" type="ORF">AQJ66_36450</name>
</gene>
<protein>
    <submittedName>
        <fullName evidence="2">Uncharacterized protein</fullName>
    </submittedName>
</protein>
<name>A0A117R7A8_9ACTN</name>
<feature type="region of interest" description="Disordered" evidence="1">
    <location>
        <begin position="56"/>
        <end position="90"/>
    </location>
</feature>